<dbReference type="InterPro" id="IPR046349">
    <property type="entry name" value="C1-like_sf"/>
</dbReference>
<evidence type="ECO:0000256" key="2">
    <source>
        <dbReference type="ARBA" id="ARBA00009280"/>
    </source>
</evidence>
<dbReference type="SMART" id="SM00109">
    <property type="entry name" value="C1"/>
    <property type="match status" value="2"/>
</dbReference>
<keyword evidence="11 12" id="KW-0067">ATP-binding</keyword>
<keyword evidence="17" id="KW-1185">Reference proteome</keyword>
<protein>
    <recommendedName>
        <fullName evidence="12">Diacylglycerol kinase</fullName>
        <shortName evidence="12">DAG kinase</shortName>
        <ecNumber evidence="12">2.7.1.107</ecNumber>
    </recommendedName>
</protein>
<feature type="domain" description="Phorbol-ester/DAG-type" evidence="14">
    <location>
        <begin position="385"/>
        <end position="431"/>
    </location>
</feature>
<dbReference type="CDD" id="cd00051">
    <property type="entry name" value="EFh"/>
    <property type="match status" value="1"/>
</dbReference>
<feature type="region of interest" description="Disordered" evidence="13">
    <location>
        <begin position="130"/>
        <end position="196"/>
    </location>
</feature>
<keyword evidence="6 12" id="KW-0547">Nucleotide-binding</keyword>
<dbReference type="Pfam" id="PF14513">
    <property type="entry name" value="DAG_kinase_N"/>
    <property type="match status" value="1"/>
</dbReference>
<feature type="domain" description="DAGKc" evidence="15">
    <location>
        <begin position="490"/>
        <end position="627"/>
    </location>
</feature>
<dbReference type="EC" id="2.7.1.107" evidence="12"/>
<dbReference type="GO" id="GO:0007200">
    <property type="term" value="P:phospholipase C-activating G protein-coupled receptor signaling pathway"/>
    <property type="evidence" value="ECO:0007669"/>
    <property type="project" value="InterPro"/>
</dbReference>
<keyword evidence="7" id="KW-0863">Zinc-finger</keyword>
<dbReference type="GO" id="GO:0005886">
    <property type="term" value="C:plasma membrane"/>
    <property type="evidence" value="ECO:0007669"/>
    <property type="project" value="TreeGrafter"/>
</dbReference>
<dbReference type="InterPro" id="IPR002219">
    <property type="entry name" value="PKC_DAG/PE"/>
</dbReference>
<dbReference type="GO" id="GO:0005509">
    <property type="term" value="F:calcium ion binding"/>
    <property type="evidence" value="ECO:0007669"/>
    <property type="project" value="InterPro"/>
</dbReference>
<feature type="compositionally biased region" description="Polar residues" evidence="13">
    <location>
        <begin position="174"/>
        <end position="196"/>
    </location>
</feature>
<dbReference type="FunFam" id="3.40.50.10330:FF:000003">
    <property type="entry name" value="Diacylglycerol kinase"/>
    <property type="match status" value="1"/>
</dbReference>
<dbReference type="Proteomes" id="UP000887565">
    <property type="component" value="Unplaced"/>
</dbReference>
<dbReference type="InterPro" id="IPR038199">
    <property type="entry name" value="DGK_typeI_N_sf"/>
</dbReference>
<evidence type="ECO:0000259" key="15">
    <source>
        <dbReference type="PROSITE" id="PS50146"/>
    </source>
</evidence>
<evidence type="ECO:0000256" key="5">
    <source>
        <dbReference type="ARBA" id="ARBA00022737"/>
    </source>
</evidence>
<dbReference type="InterPro" id="IPR011992">
    <property type="entry name" value="EF-hand-dom_pair"/>
</dbReference>
<evidence type="ECO:0000256" key="11">
    <source>
        <dbReference type="ARBA" id="ARBA00022840"/>
    </source>
</evidence>
<dbReference type="InterPro" id="IPR029477">
    <property type="entry name" value="DAG_kinase_typeI_N"/>
</dbReference>
<dbReference type="GO" id="GO:0008270">
    <property type="term" value="F:zinc ion binding"/>
    <property type="evidence" value="ECO:0007669"/>
    <property type="project" value="UniProtKB-KW"/>
</dbReference>
<dbReference type="PANTHER" id="PTHR11255:SF48">
    <property type="entry name" value="DIACYLGLYCEROL KINASE 1"/>
    <property type="match status" value="1"/>
</dbReference>
<dbReference type="SMART" id="SM00054">
    <property type="entry name" value="EFh"/>
    <property type="match status" value="2"/>
</dbReference>
<keyword evidence="4" id="KW-0479">Metal-binding</keyword>
<dbReference type="Gene3D" id="1.10.238.110">
    <property type="entry name" value="Diacylglycerol kinase alpha"/>
    <property type="match status" value="2"/>
</dbReference>
<evidence type="ECO:0000256" key="6">
    <source>
        <dbReference type="ARBA" id="ARBA00022741"/>
    </source>
</evidence>
<dbReference type="Gene3D" id="2.60.200.40">
    <property type="match status" value="1"/>
</dbReference>
<dbReference type="PROSITE" id="PS50222">
    <property type="entry name" value="EF_HAND_2"/>
    <property type="match status" value="2"/>
</dbReference>
<dbReference type="SUPFAM" id="SSF111331">
    <property type="entry name" value="NAD kinase/diacylglycerol kinase-like"/>
    <property type="match status" value="1"/>
</dbReference>
<dbReference type="SMART" id="SM00045">
    <property type="entry name" value="DAGKa"/>
    <property type="match status" value="1"/>
</dbReference>
<dbReference type="OMA" id="HNGKSDH"/>
<dbReference type="InterPro" id="IPR016064">
    <property type="entry name" value="NAD/diacylglycerol_kinase_sf"/>
</dbReference>
<proteinExistence type="inferred from homology"/>
<keyword evidence="10" id="KW-0106">Calcium</keyword>
<sequence>MTNSSKSLKDVLAEFNDGGSLTKYKNNDETIGYEAFKRFMDFYLDVDVNDTLCSHLFLSFIKKCPCIVQQQSSTPTPRSSHKIDLKEVAKTVQQSMAAALTSHLGGGAGGRHGSASAAASFTSITTSISNPDSKIHKSGIVKHDSNRPSSQPNQSTSKIDKCEETTKSPGRLSKLQNATKNTDNSLVGRSHTMNQTPGVHEIDLTQARIPLKDIVCYLSLLEAGRPEDKLECKDILHFLMFHLYDTDGNGYLDSAEIESIIEQMMTVANYLNWDTIELEPILRDMLREIDFDSDGTVSLEEWKRGGLTTIPLLVLLGFDTDVREDGTHLWKLKHFSSKAYCNLCLKVLVGFAVCKYTVHERCVHKAPNNCISTYIKSKKVGQVMMHHWVEGNFIQKCLLCRKSVRILEGKRCRWCQATLHSRCVAQWKPECDLGPASFHILPPTAICPIVLERQKASISTVTQKKMDRKESSLNVTQQQQSTSFQISPDPNTRPLIVFINPKSGGRQGEKLYRKFQYLLNPRQVFNLSDGGPSRGLTMFADVPNVNVMCCGGDGTVGWILDAMDKMEYSSQESRAPVCVLPLGTGNDLARCLRWGGGYENEHLNKILNQVRYSTVVLMDRWKIEFTQLDQHDKGDAIPYNIINNYFSIGVDASIAIRFHNMREKHPEKFNSRMKNKLWYFEFGTSETLQATCKNLHEEIEIVCDNKPLDLASGPPLEGVALLNIPSIYGGSNLWGEKNKRRKKRSTGLPLVLPSILMSHASENGNVGPDGNFRLQSIGDGLIEIVGIESAMSVGQVKAGLRESGRRLAQCREVSIKTKKRFPMQIDGEPWMQPACIISIKLKNQTPMLMAPPPTRTSLWKFMKKNFRRKYTSNMRHNRAATIDDETLGNETAEL</sequence>
<evidence type="ECO:0000313" key="17">
    <source>
        <dbReference type="Proteomes" id="UP000887565"/>
    </source>
</evidence>
<dbReference type="GO" id="GO:0005524">
    <property type="term" value="F:ATP binding"/>
    <property type="evidence" value="ECO:0007669"/>
    <property type="project" value="UniProtKB-KW"/>
</dbReference>
<dbReference type="FunFam" id="1.10.238.10:FF:000017">
    <property type="entry name" value="Diacylglycerol kinase"/>
    <property type="match status" value="1"/>
</dbReference>
<dbReference type="Gene3D" id="1.10.238.10">
    <property type="entry name" value="EF-hand"/>
    <property type="match status" value="1"/>
</dbReference>
<dbReference type="InterPro" id="IPR018247">
    <property type="entry name" value="EF_Hand_1_Ca_BS"/>
</dbReference>
<dbReference type="Pfam" id="PF00130">
    <property type="entry name" value="C1_1"/>
    <property type="match status" value="2"/>
</dbReference>
<keyword evidence="3 12" id="KW-0808">Transferase</keyword>
<evidence type="ECO:0000256" key="1">
    <source>
        <dbReference type="ARBA" id="ARBA00001383"/>
    </source>
</evidence>
<feature type="domain" description="EF-hand" evidence="16">
    <location>
        <begin position="277"/>
        <end position="312"/>
    </location>
</feature>
<dbReference type="AlphaFoldDB" id="A0A915HJM3"/>
<dbReference type="InterPro" id="IPR001206">
    <property type="entry name" value="Diacylglycerol_kinase_cat_dom"/>
</dbReference>
<dbReference type="InterPro" id="IPR000756">
    <property type="entry name" value="Diacylglycerol_kin_accessory"/>
</dbReference>
<keyword evidence="9" id="KW-0862">Zinc</keyword>
<dbReference type="Pfam" id="PF00609">
    <property type="entry name" value="DAGK_acc"/>
    <property type="match status" value="1"/>
</dbReference>
<dbReference type="Gene3D" id="3.30.60.20">
    <property type="match status" value="2"/>
</dbReference>
<dbReference type="Pfam" id="PF13499">
    <property type="entry name" value="EF-hand_7"/>
    <property type="match status" value="1"/>
</dbReference>
<reference evidence="18" key="1">
    <citation type="submission" date="2022-11" db="UniProtKB">
        <authorList>
            <consortium name="WormBaseParasite"/>
        </authorList>
    </citation>
    <scope>IDENTIFICATION</scope>
</reference>
<evidence type="ECO:0000256" key="9">
    <source>
        <dbReference type="ARBA" id="ARBA00022833"/>
    </source>
</evidence>
<evidence type="ECO:0000256" key="3">
    <source>
        <dbReference type="ARBA" id="ARBA00022679"/>
    </source>
</evidence>
<dbReference type="InterPro" id="IPR037607">
    <property type="entry name" value="DGK"/>
</dbReference>
<dbReference type="PROSITE" id="PS00479">
    <property type="entry name" value="ZF_DAG_PE_1"/>
    <property type="match status" value="1"/>
</dbReference>
<dbReference type="WBParaSite" id="nRc.2.0.1.t02183-RA">
    <property type="protein sequence ID" value="nRc.2.0.1.t02183-RA"/>
    <property type="gene ID" value="nRc.2.0.1.g02183"/>
</dbReference>
<dbReference type="SMART" id="SM00046">
    <property type="entry name" value="DAGKc"/>
    <property type="match status" value="1"/>
</dbReference>
<name>A0A915HJM3_ROMCU</name>
<dbReference type="InterPro" id="IPR017438">
    <property type="entry name" value="ATP-NAD_kinase_N"/>
</dbReference>
<dbReference type="GO" id="GO:0004143">
    <property type="term" value="F:ATP-dependent diacylglycerol kinase activity"/>
    <property type="evidence" value="ECO:0007669"/>
    <property type="project" value="UniProtKB-EC"/>
</dbReference>
<keyword evidence="5" id="KW-0677">Repeat</keyword>
<accession>A0A915HJM3</accession>
<dbReference type="CDD" id="cd20851">
    <property type="entry name" value="C1_DGK_typeI_like_rpt2"/>
    <property type="match status" value="1"/>
</dbReference>
<evidence type="ECO:0000256" key="8">
    <source>
        <dbReference type="ARBA" id="ARBA00022777"/>
    </source>
</evidence>
<dbReference type="PROSITE" id="PS00018">
    <property type="entry name" value="EF_HAND_1"/>
    <property type="match status" value="2"/>
</dbReference>
<feature type="compositionally biased region" description="Polar residues" evidence="13">
    <location>
        <begin position="147"/>
        <end position="157"/>
    </location>
</feature>
<feature type="domain" description="EF-hand" evidence="16">
    <location>
        <begin position="240"/>
        <end position="267"/>
    </location>
</feature>
<evidence type="ECO:0000256" key="10">
    <source>
        <dbReference type="ARBA" id="ARBA00022837"/>
    </source>
</evidence>
<evidence type="ECO:0000259" key="16">
    <source>
        <dbReference type="PROSITE" id="PS50222"/>
    </source>
</evidence>
<dbReference type="PROSITE" id="PS50146">
    <property type="entry name" value="DAGK"/>
    <property type="match status" value="1"/>
</dbReference>
<feature type="domain" description="Phorbol-ester/DAG-type" evidence="14">
    <location>
        <begin position="327"/>
        <end position="370"/>
    </location>
</feature>
<dbReference type="Gene3D" id="3.40.50.10330">
    <property type="entry name" value="Probable inorganic polyphosphate/atp-NAD kinase, domain 1"/>
    <property type="match status" value="1"/>
</dbReference>
<evidence type="ECO:0000256" key="7">
    <source>
        <dbReference type="ARBA" id="ARBA00022771"/>
    </source>
</evidence>
<dbReference type="Pfam" id="PF00781">
    <property type="entry name" value="DAGK_cat"/>
    <property type="match status" value="1"/>
</dbReference>
<comment type="similarity">
    <text evidence="2 12">Belongs to the eukaryotic diacylglycerol kinase family.</text>
</comment>
<evidence type="ECO:0000259" key="14">
    <source>
        <dbReference type="PROSITE" id="PS50081"/>
    </source>
</evidence>
<evidence type="ECO:0000256" key="12">
    <source>
        <dbReference type="RuleBase" id="RU361128"/>
    </source>
</evidence>
<evidence type="ECO:0000256" key="4">
    <source>
        <dbReference type="ARBA" id="ARBA00022723"/>
    </source>
</evidence>
<evidence type="ECO:0000313" key="18">
    <source>
        <dbReference type="WBParaSite" id="nRc.2.0.1.t02183-RA"/>
    </source>
</evidence>
<dbReference type="SUPFAM" id="SSF47473">
    <property type="entry name" value="EF-hand"/>
    <property type="match status" value="2"/>
</dbReference>
<dbReference type="PANTHER" id="PTHR11255">
    <property type="entry name" value="DIACYLGLYCEROL KINASE"/>
    <property type="match status" value="1"/>
</dbReference>
<evidence type="ECO:0000256" key="13">
    <source>
        <dbReference type="SAM" id="MobiDB-lite"/>
    </source>
</evidence>
<dbReference type="InterPro" id="IPR002048">
    <property type="entry name" value="EF_hand_dom"/>
</dbReference>
<comment type="catalytic activity">
    <reaction evidence="1 12">
        <text>a 1,2-diacyl-sn-glycerol + ATP = a 1,2-diacyl-sn-glycero-3-phosphate + ADP + H(+)</text>
        <dbReference type="Rhea" id="RHEA:10272"/>
        <dbReference type="ChEBI" id="CHEBI:15378"/>
        <dbReference type="ChEBI" id="CHEBI:17815"/>
        <dbReference type="ChEBI" id="CHEBI:30616"/>
        <dbReference type="ChEBI" id="CHEBI:58608"/>
        <dbReference type="ChEBI" id="CHEBI:456216"/>
        <dbReference type="EC" id="2.7.1.107"/>
    </reaction>
</comment>
<organism evidence="17 18">
    <name type="scientific">Romanomermis culicivorax</name>
    <name type="common">Nematode worm</name>
    <dbReference type="NCBI Taxonomy" id="13658"/>
    <lineage>
        <taxon>Eukaryota</taxon>
        <taxon>Metazoa</taxon>
        <taxon>Ecdysozoa</taxon>
        <taxon>Nematoda</taxon>
        <taxon>Enoplea</taxon>
        <taxon>Dorylaimia</taxon>
        <taxon>Mermithida</taxon>
        <taxon>Mermithoidea</taxon>
        <taxon>Mermithidae</taxon>
        <taxon>Romanomermis</taxon>
    </lineage>
</organism>
<dbReference type="PROSITE" id="PS50081">
    <property type="entry name" value="ZF_DAG_PE_2"/>
    <property type="match status" value="2"/>
</dbReference>
<keyword evidence="8 12" id="KW-0418">Kinase</keyword>
<dbReference type="SUPFAM" id="SSF57889">
    <property type="entry name" value="Cysteine-rich domain"/>
    <property type="match status" value="2"/>
</dbReference>